<gene>
    <name evidence="3" type="ORF">RJ641_020674</name>
</gene>
<dbReference type="SUPFAM" id="SSF81383">
    <property type="entry name" value="F-box domain"/>
    <property type="match status" value="1"/>
</dbReference>
<dbReference type="InterPro" id="IPR006527">
    <property type="entry name" value="F-box-assoc_dom_typ1"/>
</dbReference>
<comment type="caution">
    <text evidence="3">The sequence shown here is derived from an EMBL/GenBank/DDBJ whole genome shotgun (WGS) entry which is preliminary data.</text>
</comment>
<accession>A0AAN8YWK6</accession>
<dbReference type="InterPro" id="IPR001810">
    <property type="entry name" value="F-box_dom"/>
</dbReference>
<dbReference type="AlphaFoldDB" id="A0AAN8YWK6"/>
<dbReference type="Pfam" id="PF00646">
    <property type="entry name" value="F-box"/>
    <property type="match status" value="1"/>
</dbReference>
<feature type="domain" description="F-box associated beta-propeller type 1" evidence="2">
    <location>
        <begin position="162"/>
        <end position="291"/>
    </location>
</feature>
<dbReference type="InterPro" id="IPR036047">
    <property type="entry name" value="F-box-like_dom_sf"/>
</dbReference>
<name>A0AAN8YWK6_9MAGN</name>
<dbReference type="Pfam" id="PF07734">
    <property type="entry name" value="FBA_1"/>
    <property type="match status" value="1"/>
</dbReference>
<dbReference type="Gene3D" id="1.20.1280.50">
    <property type="match status" value="1"/>
</dbReference>
<dbReference type="PANTHER" id="PTHR31672">
    <property type="entry name" value="BNACNNG10540D PROTEIN"/>
    <property type="match status" value="1"/>
</dbReference>
<dbReference type="PANTHER" id="PTHR31672:SF13">
    <property type="entry name" value="F-BOX PROTEIN CPR30-LIKE"/>
    <property type="match status" value="1"/>
</dbReference>
<organism evidence="3 4">
    <name type="scientific">Dillenia turbinata</name>
    <dbReference type="NCBI Taxonomy" id="194707"/>
    <lineage>
        <taxon>Eukaryota</taxon>
        <taxon>Viridiplantae</taxon>
        <taxon>Streptophyta</taxon>
        <taxon>Embryophyta</taxon>
        <taxon>Tracheophyta</taxon>
        <taxon>Spermatophyta</taxon>
        <taxon>Magnoliopsida</taxon>
        <taxon>eudicotyledons</taxon>
        <taxon>Gunneridae</taxon>
        <taxon>Pentapetalae</taxon>
        <taxon>Dilleniales</taxon>
        <taxon>Dilleniaceae</taxon>
        <taxon>Dillenia</taxon>
    </lineage>
</organism>
<evidence type="ECO:0000259" key="1">
    <source>
        <dbReference type="Pfam" id="PF00646"/>
    </source>
</evidence>
<dbReference type="NCBIfam" id="TIGR01640">
    <property type="entry name" value="F_box_assoc_1"/>
    <property type="match status" value="1"/>
</dbReference>
<keyword evidence="4" id="KW-1185">Reference proteome</keyword>
<proteinExistence type="predicted"/>
<dbReference type="EMBL" id="JBAMMX010000025">
    <property type="protein sequence ID" value="KAK6915557.1"/>
    <property type="molecule type" value="Genomic_DNA"/>
</dbReference>
<evidence type="ECO:0000259" key="2">
    <source>
        <dbReference type="Pfam" id="PF07734"/>
    </source>
</evidence>
<dbReference type="InterPro" id="IPR050796">
    <property type="entry name" value="SCF_F-box_component"/>
</dbReference>
<dbReference type="Proteomes" id="UP001370490">
    <property type="component" value="Unassembled WGS sequence"/>
</dbReference>
<protein>
    <submittedName>
        <fullName evidence="3">F-box domain</fullName>
    </submittedName>
</protein>
<evidence type="ECO:0000313" key="3">
    <source>
        <dbReference type="EMBL" id="KAK6915557.1"/>
    </source>
</evidence>
<feature type="domain" description="F-box" evidence="1">
    <location>
        <begin position="61"/>
        <end position="102"/>
    </location>
</feature>
<sequence length="319" mass="37261">MGRMWIRFYESLLAPSTREYNEILGKGLDLKSSRDLDEELACELAAKLEGDSEQLACYDFFSLLPDDVPMVVLVRLPVGCVFTCRMVCRRWRILTSSPDFLRLHCRYKHKENSGFFVIKAEEHEVLDNEVQGCYIEEDWTIKTVHERLTRNLQPGFHVLYGSCNGLLLFTVNGTPPYICFWNPTTQERLLFELPADGSSVCGFFFHELTEDYRVLCVYKEENYFQYMMLSLRTRCWRKISGFTSHPYLPIAPIHADGALYWLVARNVSCGTEVNCDEMIMLYDIDKDEFCTKNHPHHEPCGSAWHSFMWIEERSFVSKN</sequence>
<dbReference type="InterPro" id="IPR017451">
    <property type="entry name" value="F-box-assoc_interact_dom"/>
</dbReference>
<evidence type="ECO:0000313" key="4">
    <source>
        <dbReference type="Proteomes" id="UP001370490"/>
    </source>
</evidence>
<reference evidence="3 4" key="1">
    <citation type="submission" date="2023-12" db="EMBL/GenBank/DDBJ databases">
        <title>A high-quality genome assembly for Dillenia turbinata (Dilleniales).</title>
        <authorList>
            <person name="Chanderbali A."/>
        </authorList>
    </citation>
    <scope>NUCLEOTIDE SEQUENCE [LARGE SCALE GENOMIC DNA]</scope>
    <source>
        <strain evidence="3">LSX21</strain>
        <tissue evidence="3">Leaf</tissue>
    </source>
</reference>